<dbReference type="AlphaFoldDB" id="A0A3E2GX59"/>
<dbReference type="EMBL" id="NCSJ02000309">
    <property type="protein sequence ID" value="RFU25734.1"/>
    <property type="molecule type" value="Genomic_DNA"/>
</dbReference>
<dbReference type="STRING" id="5539.A0A3E2GX59"/>
<feature type="non-terminal residue" evidence="1">
    <location>
        <position position="1"/>
    </location>
</feature>
<gene>
    <name evidence="1" type="ORF">B7463_g10614</name>
</gene>
<organism evidence="1 2">
    <name type="scientific">Scytalidium lignicola</name>
    <name type="common">Hyphomycete</name>
    <dbReference type="NCBI Taxonomy" id="5539"/>
    <lineage>
        <taxon>Eukaryota</taxon>
        <taxon>Fungi</taxon>
        <taxon>Dikarya</taxon>
        <taxon>Ascomycota</taxon>
        <taxon>Pezizomycotina</taxon>
        <taxon>Leotiomycetes</taxon>
        <taxon>Leotiomycetes incertae sedis</taxon>
        <taxon>Scytalidium</taxon>
    </lineage>
</organism>
<name>A0A3E2GX59_SCYLI</name>
<dbReference type="Proteomes" id="UP000258309">
    <property type="component" value="Unassembled WGS sequence"/>
</dbReference>
<protein>
    <submittedName>
        <fullName evidence="1">Uncharacterized protein</fullName>
    </submittedName>
</protein>
<reference evidence="1 2" key="1">
    <citation type="submission" date="2018-05" db="EMBL/GenBank/DDBJ databases">
        <title>Draft genome sequence of Scytalidium lignicola DSM 105466, a ubiquitous saprotrophic fungus.</title>
        <authorList>
            <person name="Buettner E."/>
            <person name="Gebauer A.M."/>
            <person name="Hofrichter M."/>
            <person name="Liers C."/>
            <person name="Kellner H."/>
        </authorList>
    </citation>
    <scope>NUCLEOTIDE SEQUENCE [LARGE SCALE GENOMIC DNA]</scope>
    <source>
        <strain evidence="1 2">DSM 105466</strain>
    </source>
</reference>
<evidence type="ECO:0000313" key="1">
    <source>
        <dbReference type="EMBL" id="RFU25734.1"/>
    </source>
</evidence>
<sequence length="645" mass="72577">MDLINAQSQRIDKLVVNVKELNDERLLHERLKYTVEFAKWAVDCREPSGVSGWERRAQNISRQRLRNKGIPVSYKETLFRHLDQIVPIRNYIAHGPPSRFAYLLEEFGSEEEQEYWGVLFEVKEKQPLSALAHTYRAVKLPALYVVLRPNPIAIEMGVHGDKIIYKVLNAENDPIHQGYKEGEYDLVVAFFVIYATSKLDVALSNLRKLLRPGGMLVVGEGGHNNLSSASSGFIFGTLLGWWYGVDEGRTLSPLVTTEEWDKLLKNIGFSGVDSASPPEFTDVFTNLFVSQAVDDKVRFLREPLSSPSNAPIESLIIVGGKTARGARIVEGLKPTLGGLAQEMVSLVELDAPVFKDITQAEFSSLKKMFEEGKTMLWLTSGRQDDVPWSNMTVGFGRTAMHENSELRLQHLDVLDPELLDPKIVAETLLRFQAKIQDSILWTEEPEVILDSNGRQSVPRFRPIPSLYDRYNSIRRSIMHEVDIRKSAVTIEFGYGGCVIKEISKYEITDNPTSLMEIRIMYAVLSALKTALGHKFLVLGKESSTGDSYLTLVLTLAFIPKVLTLVGHNLSPLIAQAITAQAFTKDVGLVYTTDSNDPTAPSSWIRLTPYISQSELKIREQIHHPIKPSAGLPQQDLEEFIFLCWF</sequence>
<dbReference type="OrthoDB" id="429813at2759"/>
<evidence type="ECO:0000313" key="2">
    <source>
        <dbReference type="Proteomes" id="UP000258309"/>
    </source>
</evidence>
<dbReference type="Gene3D" id="3.40.50.150">
    <property type="entry name" value="Vaccinia Virus protein VP39"/>
    <property type="match status" value="1"/>
</dbReference>
<feature type="non-terminal residue" evidence="1">
    <location>
        <position position="645"/>
    </location>
</feature>
<dbReference type="Pfam" id="PF13489">
    <property type="entry name" value="Methyltransf_23"/>
    <property type="match status" value="1"/>
</dbReference>
<keyword evidence="2" id="KW-1185">Reference proteome</keyword>
<comment type="caution">
    <text evidence="1">The sequence shown here is derived from an EMBL/GenBank/DDBJ whole genome shotgun (WGS) entry which is preliminary data.</text>
</comment>
<dbReference type="InterPro" id="IPR029063">
    <property type="entry name" value="SAM-dependent_MTases_sf"/>
</dbReference>
<proteinExistence type="predicted"/>
<accession>A0A3E2GX59</accession>
<dbReference type="SUPFAM" id="SSF53335">
    <property type="entry name" value="S-adenosyl-L-methionine-dependent methyltransferases"/>
    <property type="match status" value="1"/>
</dbReference>